<dbReference type="InterPro" id="IPR050763">
    <property type="entry name" value="ABC_transporter_ATP-binding"/>
</dbReference>
<dbReference type="InterPro" id="IPR003439">
    <property type="entry name" value="ABC_transporter-like_ATP-bd"/>
</dbReference>
<dbReference type="PROSITE" id="PS50893">
    <property type="entry name" value="ABC_TRANSPORTER_2"/>
    <property type="match status" value="1"/>
</dbReference>
<comment type="caution">
    <text evidence="5">The sequence shown here is derived from an EMBL/GenBank/DDBJ whole genome shotgun (WGS) entry which is preliminary data.</text>
</comment>
<dbReference type="Gene3D" id="3.40.50.300">
    <property type="entry name" value="P-loop containing nucleotide triphosphate hydrolases"/>
    <property type="match status" value="1"/>
</dbReference>
<dbReference type="GO" id="GO:0005524">
    <property type="term" value="F:ATP binding"/>
    <property type="evidence" value="ECO:0007669"/>
    <property type="project" value="UniProtKB-KW"/>
</dbReference>
<evidence type="ECO:0000256" key="3">
    <source>
        <dbReference type="ARBA" id="ARBA00022840"/>
    </source>
</evidence>
<dbReference type="SUPFAM" id="SSF52540">
    <property type="entry name" value="P-loop containing nucleoside triphosphate hydrolases"/>
    <property type="match status" value="1"/>
</dbReference>
<dbReference type="Pfam" id="PF00005">
    <property type="entry name" value="ABC_tran"/>
    <property type="match status" value="1"/>
</dbReference>
<name>C6LEK0_9FIRM</name>
<keyword evidence="1" id="KW-0813">Transport</keyword>
<dbReference type="SMART" id="SM00382">
    <property type="entry name" value="AAA"/>
    <property type="match status" value="1"/>
</dbReference>
<dbReference type="GO" id="GO:0016887">
    <property type="term" value="F:ATP hydrolysis activity"/>
    <property type="evidence" value="ECO:0007669"/>
    <property type="project" value="InterPro"/>
</dbReference>
<dbReference type="PANTHER" id="PTHR42711:SF4">
    <property type="entry name" value="ABC TRANSPORTER RELATED"/>
    <property type="match status" value="1"/>
</dbReference>
<dbReference type="InterPro" id="IPR017871">
    <property type="entry name" value="ABC_transporter-like_CS"/>
</dbReference>
<dbReference type="Proteomes" id="UP000005561">
    <property type="component" value="Unassembled WGS sequence"/>
</dbReference>
<keyword evidence="6" id="KW-1185">Reference proteome</keyword>
<dbReference type="STRING" id="168384.SAMN05660368_00341"/>
<evidence type="ECO:0000256" key="2">
    <source>
        <dbReference type="ARBA" id="ARBA00022741"/>
    </source>
</evidence>
<sequence>MIGRNHVFYAFFTVLETLFKREILKMKIIETENLTKKYKRYKKQEGLVGSIKGLFHREYEEKIAVDAIHMDVNEGEFVGLIGPNGAGKTTLVKMLTGIIAPTSGKIQVLGFYPNKLEKAFKQQYAVVMGQKSQLFFELTAEDTLKLFKEIYCIPEDEYRRNKNFFVDLFQVQELMNVQVRTLSLGERMKMELIVALLHNPKILFLDEPTIGLDAIASKQIRNFLKDVNESRGTTILLTSHYMEDIKVLCKRSIVMNHGRKIYDGDTDLLFGKYQKCKRMTIYFEHSVEPDVPDDCRVLEKTNDKLVLEIPKQNAEKVLESYIGHYPIQDIGIEEEEIGSVVERIYKGV</sequence>
<dbReference type="PANTHER" id="PTHR42711">
    <property type="entry name" value="ABC TRANSPORTER ATP-BINDING PROTEIN"/>
    <property type="match status" value="1"/>
</dbReference>
<keyword evidence="2" id="KW-0547">Nucleotide-binding</keyword>
<gene>
    <name evidence="5" type="ORF">BRYFOR_07050</name>
</gene>
<keyword evidence="3 5" id="KW-0067">ATP-binding</keyword>
<protein>
    <submittedName>
        <fullName evidence="5">ABC transporter, ATP-binding protein</fullName>
    </submittedName>
</protein>
<evidence type="ECO:0000259" key="4">
    <source>
        <dbReference type="PROSITE" id="PS50893"/>
    </source>
</evidence>
<accession>C6LEK0</accession>
<evidence type="ECO:0000313" key="5">
    <source>
        <dbReference type="EMBL" id="EET60983.1"/>
    </source>
</evidence>
<organism evidence="5 6">
    <name type="scientific">Marvinbryantia formatexigens DSM 14469</name>
    <dbReference type="NCBI Taxonomy" id="478749"/>
    <lineage>
        <taxon>Bacteria</taxon>
        <taxon>Bacillati</taxon>
        <taxon>Bacillota</taxon>
        <taxon>Clostridia</taxon>
        <taxon>Lachnospirales</taxon>
        <taxon>Lachnospiraceae</taxon>
        <taxon>Marvinbryantia</taxon>
    </lineage>
</organism>
<proteinExistence type="predicted"/>
<dbReference type="eggNOG" id="COG4586">
    <property type="taxonomic scope" value="Bacteria"/>
</dbReference>
<evidence type="ECO:0000313" key="6">
    <source>
        <dbReference type="Proteomes" id="UP000005561"/>
    </source>
</evidence>
<dbReference type="AlphaFoldDB" id="C6LEK0"/>
<evidence type="ECO:0000256" key="1">
    <source>
        <dbReference type="ARBA" id="ARBA00022448"/>
    </source>
</evidence>
<dbReference type="InterPro" id="IPR027417">
    <property type="entry name" value="P-loop_NTPase"/>
</dbReference>
<feature type="domain" description="ABC transporter" evidence="4">
    <location>
        <begin position="29"/>
        <end position="282"/>
    </location>
</feature>
<reference evidence="5" key="1">
    <citation type="submission" date="2009-07" db="EMBL/GenBank/DDBJ databases">
        <authorList>
            <person name="Weinstock G."/>
            <person name="Sodergren E."/>
            <person name="Clifton S."/>
            <person name="Fulton L."/>
            <person name="Fulton B."/>
            <person name="Courtney L."/>
            <person name="Fronick C."/>
            <person name="Harrison M."/>
            <person name="Strong C."/>
            <person name="Farmer C."/>
            <person name="Delahaunty K."/>
            <person name="Markovic C."/>
            <person name="Hall O."/>
            <person name="Minx P."/>
            <person name="Tomlinson C."/>
            <person name="Mitreva M."/>
            <person name="Nelson J."/>
            <person name="Hou S."/>
            <person name="Wollam A."/>
            <person name="Pepin K.H."/>
            <person name="Johnson M."/>
            <person name="Bhonagiri V."/>
            <person name="Nash W.E."/>
            <person name="Warren W."/>
            <person name="Chinwalla A."/>
            <person name="Mardis E.R."/>
            <person name="Wilson R.K."/>
        </authorList>
    </citation>
    <scope>NUCLEOTIDE SEQUENCE [LARGE SCALE GENOMIC DNA]</scope>
    <source>
        <strain evidence="5">DSM 14469</strain>
    </source>
</reference>
<dbReference type="PROSITE" id="PS00211">
    <property type="entry name" value="ABC_TRANSPORTER_1"/>
    <property type="match status" value="1"/>
</dbReference>
<dbReference type="InterPro" id="IPR003593">
    <property type="entry name" value="AAA+_ATPase"/>
</dbReference>
<dbReference type="EMBL" id="ACCL02000008">
    <property type="protein sequence ID" value="EET60983.1"/>
    <property type="molecule type" value="Genomic_DNA"/>
</dbReference>